<dbReference type="EMBL" id="DS999644">
    <property type="protein sequence ID" value="EFE77224.2"/>
    <property type="molecule type" value="Genomic_DNA"/>
</dbReference>
<evidence type="ECO:0000313" key="3">
    <source>
        <dbReference type="Proteomes" id="UP000003986"/>
    </source>
</evidence>
<dbReference type="Proteomes" id="UP000003986">
    <property type="component" value="Unassembled WGS sequence"/>
</dbReference>
<dbReference type="AlphaFoldDB" id="D6AJF2"/>
<name>D6AJF2_STRFL</name>
<accession>D6AJF2</accession>
<gene>
    <name evidence="2" type="ORF">SSGG_04591</name>
</gene>
<evidence type="ECO:0000256" key="1">
    <source>
        <dbReference type="SAM" id="MobiDB-lite"/>
    </source>
</evidence>
<feature type="region of interest" description="Disordered" evidence="1">
    <location>
        <begin position="277"/>
        <end position="299"/>
    </location>
</feature>
<reference evidence="3" key="2">
    <citation type="submission" date="2008-12" db="EMBL/GenBank/DDBJ databases">
        <title>Annotation of Streptomyces roseosporus strain NRRL 15998.</title>
        <authorList>
            <consortium name="The Broad Institute Genome Sequencing Platform"/>
            <consortium name="Broad Institute Microbial Sequencing Center"/>
            <person name="Fischbach M."/>
            <person name="Ward D."/>
            <person name="Young S."/>
            <person name="Kodira C.D."/>
            <person name="Zeng Q."/>
            <person name="Koehrsen M."/>
            <person name="Godfrey P."/>
            <person name="Alvarado L."/>
            <person name="Berlin A.M."/>
            <person name="Borenstein D."/>
            <person name="Chen Z."/>
            <person name="Engels R."/>
            <person name="Freedman E."/>
            <person name="Gellesch M."/>
            <person name="Goldberg J."/>
            <person name="Griggs A."/>
            <person name="Gujja S."/>
            <person name="Heiman D.I."/>
            <person name="Hepburn T.A."/>
            <person name="Howarth C."/>
            <person name="Jen D."/>
            <person name="Larson L."/>
            <person name="Lewis B."/>
            <person name="Mehta T."/>
            <person name="Park D."/>
            <person name="Pearson M."/>
            <person name="Roberts A."/>
            <person name="Saif S."/>
            <person name="Shea T.D."/>
            <person name="Shenoy N."/>
            <person name="Sisk P."/>
            <person name="Stolte C."/>
            <person name="Sykes S.N."/>
            <person name="Walk T."/>
            <person name="White J."/>
            <person name="Yandava C."/>
            <person name="Straight P."/>
            <person name="Clardy J."/>
            <person name="Hung D."/>
            <person name="Kolter R."/>
            <person name="Mekalanos J."/>
            <person name="Walker S."/>
            <person name="Walsh C.T."/>
            <person name="Wieland B.L.C."/>
            <person name="Ilzarbe M."/>
            <person name="Galagan J."/>
            <person name="Nusbaum C."/>
            <person name="Birren B."/>
        </authorList>
    </citation>
    <scope>NUCLEOTIDE SEQUENCE [LARGE SCALE GENOMIC DNA]</scope>
    <source>
        <strain evidence="3">NRRL 15998</strain>
    </source>
</reference>
<sequence>MPNIAKSLRLAILLPVTAAALALVGGATLWLWPRSDGSIQQEQVCWRILSELGTHSSGPIGDCGDALESEMTGNPAGRAAPDDVKKMSERQSEAFEHIVSAYTEYGKSNPARIPSEIRHNLANALTYYRSDVYDILGISVDFSAPEYSTTPNNIEIRSGTMTDFLEGLAENEAAFRLIRESIFEHADRQIKSLRGDDFARESKAEAGKPYVDNALGVARQSGAVTSILRKVRFQALKNQTKDDKSKLDSALGGDYMGYGFPRLEQLFRSRAENLHVPETGESKRRLEEILSTAREGHSG</sequence>
<organism evidence="2 3">
    <name type="scientific">Streptomyces filamentosus NRRL 15998</name>
    <dbReference type="NCBI Taxonomy" id="457431"/>
    <lineage>
        <taxon>Bacteria</taxon>
        <taxon>Bacillati</taxon>
        <taxon>Actinomycetota</taxon>
        <taxon>Actinomycetes</taxon>
        <taxon>Kitasatosporales</taxon>
        <taxon>Streptomycetaceae</taxon>
        <taxon>Streptomyces</taxon>
    </lineage>
</organism>
<evidence type="ECO:0000313" key="2">
    <source>
        <dbReference type="EMBL" id="EFE77224.2"/>
    </source>
</evidence>
<proteinExistence type="predicted"/>
<reference evidence="3" key="1">
    <citation type="submission" date="2008-10" db="EMBL/GenBank/DDBJ databases">
        <authorList>
            <person name="Molnar K."/>
        </authorList>
    </citation>
    <scope>NUCLEOTIDE SEQUENCE [LARGE SCALE GENOMIC DNA]</scope>
    <source>
        <strain evidence="3">NRRL 15998</strain>
    </source>
</reference>
<protein>
    <submittedName>
        <fullName evidence="2">Predicted protein</fullName>
    </submittedName>
</protein>